<feature type="region of interest" description="Disordered" evidence="1">
    <location>
        <begin position="51"/>
        <end position="78"/>
    </location>
</feature>
<reference evidence="2 3" key="1">
    <citation type="journal article" date="2017" name="PLoS Biol.">
        <title>The sea cucumber genome provides insights into morphological evolution and visceral regeneration.</title>
        <authorList>
            <person name="Zhang X."/>
            <person name="Sun L."/>
            <person name="Yuan J."/>
            <person name="Sun Y."/>
            <person name="Gao Y."/>
            <person name="Zhang L."/>
            <person name="Li S."/>
            <person name="Dai H."/>
            <person name="Hamel J.F."/>
            <person name="Liu C."/>
            <person name="Yu Y."/>
            <person name="Liu S."/>
            <person name="Lin W."/>
            <person name="Guo K."/>
            <person name="Jin S."/>
            <person name="Xu P."/>
            <person name="Storey K.B."/>
            <person name="Huan P."/>
            <person name="Zhang T."/>
            <person name="Zhou Y."/>
            <person name="Zhang J."/>
            <person name="Lin C."/>
            <person name="Li X."/>
            <person name="Xing L."/>
            <person name="Huo D."/>
            <person name="Sun M."/>
            <person name="Wang L."/>
            <person name="Mercier A."/>
            <person name="Li F."/>
            <person name="Yang H."/>
            <person name="Xiang J."/>
        </authorList>
    </citation>
    <scope>NUCLEOTIDE SEQUENCE [LARGE SCALE GENOMIC DNA]</scope>
    <source>
        <strain evidence="2">Shaxun</strain>
        <tissue evidence="2">Muscle</tissue>
    </source>
</reference>
<protein>
    <submittedName>
        <fullName evidence="2">Uncharacterized protein</fullName>
    </submittedName>
</protein>
<proteinExistence type="predicted"/>
<organism evidence="2 3">
    <name type="scientific">Stichopus japonicus</name>
    <name type="common">Sea cucumber</name>
    <dbReference type="NCBI Taxonomy" id="307972"/>
    <lineage>
        <taxon>Eukaryota</taxon>
        <taxon>Metazoa</taxon>
        <taxon>Echinodermata</taxon>
        <taxon>Eleutherozoa</taxon>
        <taxon>Echinozoa</taxon>
        <taxon>Holothuroidea</taxon>
        <taxon>Aspidochirotacea</taxon>
        <taxon>Aspidochirotida</taxon>
        <taxon>Stichopodidae</taxon>
        <taxon>Apostichopus</taxon>
    </lineage>
</organism>
<feature type="region of interest" description="Disordered" evidence="1">
    <location>
        <begin position="1"/>
        <end position="20"/>
    </location>
</feature>
<name>A0A2G8KRF0_STIJA</name>
<feature type="compositionally biased region" description="Basic and acidic residues" evidence="1">
    <location>
        <begin position="1"/>
        <end position="11"/>
    </location>
</feature>
<dbReference type="Proteomes" id="UP000230750">
    <property type="component" value="Unassembled WGS sequence"/>
</dbReference>
<accession>A0A2G8KRF0</accession>
<sequence>MGAEKAKDDSRLLSAENEYGDVDAAEKRVTQIYAEIDVDEHVSAVHVNGDVASGTGVESMPDINVPLHRKGDKNTNGMKLAKGESNFLVSDDEYGEVSDTLKRVTPVYAEVGEDGIAAPVHAKGHLPSKSVKDTMPAKSIPVYGKVEKNTNDMKMAKGESNLLVADDEYGEVSDTLKRITPVYAEVGEDGNTAPVHVKGNGPSKAVKDTMPAKSIPVYGKVDKNTDDIKLTKGESNLLVADDEYGEVSDTLKRITPVYAEVGEDGNAAPVHVKCHGPSKAVKDNMPAKSIPVYGKVEKNTNDMKMAKGESNLLVADDEYGEVSDALKRITPVYAEVGEDGIAAPVHAKGHRPSKPVKDTMSAKSIPVYGKVDKNTDGK</sequence>
<evidence type="ECO:0000256" key="1">
    <source>
        <dbReference type="SAM" id="MobiDB-lite"/>
    </source>
</evidence>
<feature type="region of interest" description="Disordered" evidence="1">
    <location>
        <begin position="344"/>
        <end position="378"/>
    </location>
</feature>
<keyword evidence="3" id="KW-1185">Reference proteome</keyword>
<comment type="caution">
    <text evidence="2">The sequence shown here is derived from an EMBL/GenBank/DDBJ whole genome shotgun (WGS) entry which is preliminary data.</text>
</comment>
<evidence type="ECO:0000313" key="3">
    <source>
        <dbReference type="Proteomes" id="UP000230750"/>
    </source>
</evidence>
<dbReference type="AlphaFoldDB" id="A0A2G8KRF0"/>
<evidence type="ECO:0000313" key="2">
    <source>
        <dbReference type="EMBL" id="PIK50584.1"/>
    </source>
</evidence>
<dbReference type="EMBL" id="MRZV01000413">
    <property type="protein sequence ID" value="PIK50584.1"/>
    <property type="molecule type" value="Genomic_DNA"/>
</dbReference>
<gene>
    <name evidence="2" type="ORF">BSL78_12535</name>
</gene>